<accession>A0A6J7WKM8</accession>
<gene>
    <name evidence="2" type="ORF">UFOVP213_37</name>
</gene>
<feature type="domain" description="Winged helix-turn-helix" evidence="1">
    <location>
        <begin position="3"/>
        <end position="56"/>
    </location>
</feature>
<organism evidence="2">
    <name type="scientific">uncultured Caudovirales phage</name>
    <dbReference type="NCBI Taxonomy" id="2100421"/>
    <lineage>
        <taxon>Viruses</taxon>
        <taxon>Duplodnaviria</taxon>
        <taxon>Heunggongvirae</taxon>
        <taxon>Uroviricota</taxon>
        <taxon>Caudoviricetes</taxon>
        <taxon>Peduoviridae</taxon>
        <taxon>Maltschvirus</taxon>
        <taxon>Maltschvirus maltsch</taxon>
    </lineage>
</organism>
<reference evidence="2" key="1">
    <citation type="submission" date="2020-05" db="EMBL/GenBank/DDBJ databases">
        <authorList>
            <person name="Chiriac C."/>
            <person name="Salcher M."/>
            <person name="Ghai R."/>
            <person name="Kavagutti S V."/>
        </authorList>
    </citation>
    <scope>NUCLEOTIDE SEQUENCE</scope>
</reference>
<name>A0A6J7WKM8_9CAUD</name>
<protein>
    <submittedName>
        <fullName evidence="2">Helix-turn-helix domain containing protein</fullName>
    </submittedName>
</protein>
<dbReference type="Pfam" id="PF14090">
    <property type="entry name" value="HTH_39"/>
    <property type="match status" value="1"/>
</dbReference>
<sequence length="64" mass="7186">MTTQNQQIKAYLTKGKSITPLDALNKFGCFRLSARIKNLRDEGLKIATKYVTKDGKTFASYSVI</sequence>
<evidence type="ECO:0000313" key="2">
    <source>
        <dbReference type="EMBL" id="CAB5218609.1"/>
    </source>
</evidence>
<proteinExistence type="predicted"/>
<dbReference type="InterPro" id="IPR055245">
    <property type="entry name" value="HTH_proteobacteria"/>
</dbReference>
<dbReference type="EMBL" id="LR798258">
    <property type="protein sequence ID" value="CAB5218609.1"/>
    <property type="molecule type" value="Genomic_DNA"/>
</dbReference>
<evidence type="ECO:0000259" key="1">
    <source>
        <dbReference type="Pfam" id="PF14090"/>
    </source>
</evidence>